<feature type="transmembrane region" description="Helical" evidence="6">
    <location>
        <begin position="132"/>
        <end position="156"/>
    </location>
</feature>
<evidence type="ECO:0000313" key="8">
    <source>
        <dbReference type="Proteomes" id="UP000006794"/>
    </source>
</evidence>
<dbReference type="AlphaFoldDB" id="F8D754"/>
<gene>
    <name evidence="7" type="ordered locus">Halxa_1993</name>
</gene>
<accession>F8D754</accession>
<evidence type="ECO:0000256" key="3">
    <source>
        <dbReference type="ARBA" id="ARBA00022989"/>
    </source>
</evidence>
<keyword evidence="8" id="KW-1185">Reference proteome</keyword>
<dbReference type="STRING" id="797210.Halxa_1993"/>
<sequence length="342" mass="37732">MSKKEENEESTGEEIRESIDRAASGAPAAGWAVRDRFSADEIFERVLASADEEIAISKQRLFFSGLAAGFAIVLTFLGHSIGATMFPENSFLSAILYPIGFIYIILGQYQLYTEETLPPVALVLARIASLPLLLRVWIVVIIGNVVGAALGAYLIANGGVLDPEATRVGAEFARIGLEHGWWAVFNRALFAGWLVAGVVWLDHASRDTISRLLLIYVIFYMIAAAELFHVITAACEVFYYLFVVDGASLAVVHEFWLPVFLGNTVGGVFLVALVNYAQVEQRRFPDIRVLSPRELLFTWRGGKGTPPSPAETEDETDKRDVRKREGDRDSSKAGTRNLEDDE</sequence>
<dbReference type="RefSeq" id="WP_013879511.1">
    <property type="nucleotide sequence ID" value="NC_015666.1"/>
</dbReference>
<dbReference type="GO" id="GO:0015499">
    <property type="term" value="F:formate transmembrane transporter activity"/>
    <property type="evidence" value="ECO:0007669"/>
    <property type="project" value="TreeGrafter"/>
</dbReference>
<dbReference type="Gene3D" id="1.20.1080.10">
    <property type="entry name" value="Glycerol uptake facilitator protein"/>
    <property type="match status" value="1"/>
</dbReference>
<keyword evidence="3 6" id="KW-1133">Transmembrane helix</keyword>
<dbReference type="GO" id="GO:0005886">
    <property type="term" value="C:plasma membrane"/>
    <property type="evidence" value="ECO:0007669"/>
    <property type="project" value="TreeGrafter"/>
</dbReference>
<feature type="transmembrane region" description="Helical" evidence="6">
    <location>
        <begin position="213"/>
        <end position="243"/>
    </location>
</feature>
<dbReference type="Pfam" id="PF01226">
    <property type="entry name" value="Form_Nir_trans"/>
    <property type="match status" value="1"/>
</dbReference>
<organism evidence="7 8">
    <name type="scientific">Halopiger xanaduensis (strain DSM 18323 / JCM 14033 / SH-6)</name>
    <dbReference type="NCBI Taxonomy" id="797210"/>
    <lineage>
        <taxon>Archaea</taxon>
        <taxon>Methanobacteriati</taxon>
        <taxon>Methanobacteriota</taxon>
        <taxon>Stenosarchaea group</taxon>
        <taxon>Halobacteria</taxon>
        <taxon>Halobacteriales</taxon>
        <taxon>Natrialbaceae</taxon>
        <taxon>Halopiger</taxon>
    </lineage>
</organism>
<dbReference type="InterPro" id="IPR000292">
    <property type="entry name" value="For/NO2_transpt"/>
</dbReference>
<keyword evidence="2 6" id="KW-0812">Transmembrane</keyword>
<dbReference type="HOGENOM" id="CLU_061519_0_0_2"/>
<evidence type="ECO:0000256" key="5">
    <source>
        <dbReference type="SAM" id="MobiDB-lite"/>
    </source>
</evidence>
<evidence type="ECO:0000313" key="7">
    <source>
        <dbReference type="EMBL" id="AEH36618.1"/>
    </source>
</evidence>
<dbReference type="Proteomes" id="UP000006794">
    <property type="component" value="Chromosome"/>
</dbReference>
<feature type="transmembrane region" description="Helical" evidence="6">
    <location>
        <begin position="61"/>
        <end position="82"/>
    </location>
</feature>
<evidence type="ECO:0000256" key="1">
    <source>
        <dbReference type="ARBA" id="ARBA00004141"/>
    </source>
</evidence>
<comment type="subcellular location">
    <subcellularLocation>
        <location evidence="1">Membrane</location>
        <topology evidence="1">Multi-pass membrane protein</topology>
    </subcellularLocation>
</comment>
<reference evidence="7 8" key="1">
    <citation type="journal article" date="2012" name="Stand. Genomic Sci.">
        <title>Complete genome sequence of Halopiger xanaduensis type strain (SH-6(T)).</title>
        <authorList>
            <person name="Anderson I."/>
            <person name="Tindall B.J."/>
            <person name="Rohde M."/>
            <person name="Lucas S."/>
            <person name="Han J."/>
            <person name="Lapidus A."/>
            <person name="Cheng J.F."/>
            <person name="Goodwin L."/>
            <person name="Pitluck S."/>
            <person name="Peters L."/>
            <person name="Pati A."/>
            <person name="Mikhailova N."/>
            <person name="Pagani I."/>
            <person name="Teshima H."/>
            <person name="Han C."/>
            <person name="Tapia R."/>
            <person name="Land M."/>
            <person name="Woyke T."/>
            <person name="Klenk H.P."/>
            <person name="Kyrpides N."/>
            <person name="Ivanova N."/>
        </authorList>
    </citation>
    <scope>NUCLEOTIDE SEQUENCE [LARGE SCALE GENOMIC DNA]</scope>
    <source>
        <strain evidence="8">DSM 18323 / JCM 14033 / SH-6</strain>
    </source>
</reference>
<evidence type="ECO:0000256" key="2">
    <source>
        <dbReference type="ARBA" id="ARBA00022692"/>
    </source>
</evidence>
<evidence type="ECO:0000256" key="6">
    <source>
        <dbReference type="SAM" id="Phobius"/>
    </source>
</evidence>
<dbReference type="EMBL" id="CP002839">
    <property type="protein sequence ID" value="AEH36618.1"/>
    <property type="molecule type" value="Genomic_DNA"/>
</dbReference>
<dbReference type="PANTHER" id="PTHR30520">
    <property type="entry name" value="FORMATE TRANSPORTER-RELATED"/>
    <property type="match status" value="1"/>
</dbReference>
<keyword evidence="4 6" id="KW-0472">Membrane</keyword>
<protein>
    <submittedName>
        <fullName evidence="7">Formate/nitrite transporter</fullName>
    </submittedName>
</protein>
<feature type="transmembrane region" description="Helical" evidence="6">
    <location>
        <begin position="94"/>
        <end position="112"/>
    </location>
</feature>
<feature type="region of interest" description="Disordered" evidence="5">
    <location>
        <begin position="300"/>
        <end position="342"/>
    </location>
</feature>
<feature type="region of interest" description="Disordered" evidence="5">
    <location>
        <begin position="1"/>
        <end position="23"/>
    </location>
</feature>
<dbReference type="InterPro" id="IPR023271">
    <property type="entry name" value="Aquaporin-like"/>
</dbReference>
<evidence type="ECO:0000256" key="4">
    <source>
        <dbReference type="ARBA" id="ARBA00023136"/>
    </source>
</evidence>
<dbReference type="eggNOG" id="arCOG03454">
    <property type="taxonomic scope" value="Archaea"/>
</dbReference>
<dbReference type="KEGG" id="hxa:Halxa_1993"/>
<feature type="transmembrane region" description="Helical" evidence="6">
    <location>
        <begin position="181"/>
        <end position="201"/>
    </location>
</feature>
<proteinExistence type="predicted"/>
<dbReference type="PANTHER" id="PTHR30520:SF2">
    <property type="entry name" value="INNER MEMBRANE PROTEIN YFDC"/>
    <property type="match status" value="1"/>
</dbReference>
<name>F8D754_HALXS</name>
<dbReference type="GeneID" id="10796955"/>
<feature type="transmembrane region" description="Helical" evidence="6">
    <location>
        <begin position="255"/>
        <end position="277"/>
    </location>
</feature>
<feature type="compositionally biased region" description="Basic and acidic residues" evidence="5">
    <location>
        <begin position="316"/>
        <end position="331"/>
    </location>
</feature>